<dbReference type="PANTHER" id="PTHR36750:SF1">
    <property type="entry name" value="SEC-C MOTIF PROTEIN"/>
    <property type="match status" value="1"/>
</dbReference>
<name>A0ABR2FYM7_9ROSI</name>
<keyword evidence="3" id="KW-1185">Reference proteome</keyword>
<comment type="caution">
    <text evidence="2">The sequence shown here is derived from an EMBL/GenBank/DDBJ whole genome shotgun (WGS) entry which is preliminary data.</text>
</comment>
<protein>
    <submittedName>
        <fullName evidence="2">Uncharacterized protein</fullName>
    </submittedName>
</protein>
<sequence length="113" mass="12854">MPKNFPEVQKVMGSTPLDLAKVNMAKSGQMSRNAPCPCSSKKRYKRISNRVIRKKLQSSVIVPYWMLKTLLRSLLGLKKMVKSKEEGKPMPKNFPEEGKSMPKNFPEEGKSNE</sequence>
<gene>
    <name evidence="2" type="ORF">V6N12_023768</name>
</gene>
<feature type="region of interest" description="Disordered" evidence="1">
    <location>
        <begin position="83"/>
        <end position="113"/>
    </location>
</feature>
<evidence type="ECO:0000256" key="1">
    <source>
        <dbReference type="SAM" id="MobiDB-lite"/>
    </source>
</evidence>
<dbReference type="Proteomes" id="UP001472677">
    <property type="component" value="Unassembled WGS sequence"/>
</dbReference>
<accession>A0ABR2FYM7</accession>
<dbReference type="PANTHER" id="PTHR36750">
    <property type="entry name" value="SEC-C MOTIF PROTEIN"/>
    <property type="match status" value="1"/>
</dbReference>
<dbReference type="EMBL" id="JBBPBM010000004">
    <property type="protein sequence ID" value="KAK8589369.1"/>
    <property type="molecule type" value="Genomic_DNA"/>
</dbReference>
<reference evidence="2 3" key="1">
    <citation type="journal article" date="2024" name="G3 (Bethesda)">
        <title>Genome assembly of Hibiscus sabdariffa L. provides insights into metabolisms of medicinal natural products.</title>
        <authorList>
            <person name="Kim T."/>
        </authorList>
    </citation>
    <scope>NUCLEOTIDE SEQUENCE [LARGE SCALE GENOMIC DNA]</scope>
    <source>
        <strain evidence="2">TK-2024</strain>
        <tissue evidence="2">Old leaves</tissue>
    </source>
</reference>
<evidence type="ECO:0000313" key="2">
    <source>
        <dbReference type="EMBL" id="KAK8589369.1"/>
    </source>
</evidence>
<organism evidence="2 3">
    <name type="scientific">Hibiscus sabdariffa</name>
    <name type="common">roselle</name>
    <dbReference type="NCBI Taxonomy" id="183260"/>
    <lineage>
        <taxon>Eukaryota</taxon>
        <taxon>Viridiplantae</taxon>
        <taxon>Streptophyta</taxon>
        <taxon>Embryophyta</taxon>
        <taxon>Tracheophyta</taxon>
        <taxon>Spermatophyta</taxon>
        <taxon>Magnoliopsida</taxon>
        <taxon>eudicotyledons</taxon>
        <taxon>Gunneridae</taxon>
        <taxon>Pentapetalae</taxon>
        <taxon>rosids</taxon>
        <taxon>malvids</taxon>
        <taxon>Malvales</taxon>
        <taxon>Malvaceae</taxon>
        <taxon>Malvoideae</taxon>
        <taxon>Hibiscus</taxon>
    </lineage>
</organism>
<evidence type="ECO:0000313" key="3">
    <source>
        <dbReference type="Proteomes" id="UP001472677"/>
    </source>
</evidence>
<proteinExistence type="predicted"/>